<proteinExistence type="predicted"/>
<keyword evidence="1" id="KW-1133">Transmembrane helix</keyword>
<protein>
    <submittedName>
        <fullName evidence="2">Uncharacterized protein</fullName>
    </submittedName>
</protein>
<evidence type="ECO:0000313" key="2">
    <source>
        <dbReference type="EMBL" id="KZT71125.1"/>
    </source>
</evidence>
<keyword evidence="1" id="KW-0472">Membrane</keyword>
<sequence>MTRANQMALVVGIEASQNSIPRIQPRSGDEDEDEDEVLTILVNSACLFVVMILFISLGAVGFIRAVKVTDRLSTSLSTSPSHYSSHQQSKVPILDGRYGVQAEGPHSVAAPVKLFHSAFATFLGHAKDQTLSVPEDIVKRTAEFMHSQSKIATLESLRIETPKYLSKLLAAAVTQSINTSRTNSVHIIGLTLTSEPYQQAALAIIEEKGELGQSGDPSVQGSFSRSLDDANVLRIARVFYALRLGIKDLKTYYEELEYEPEDMTRSFFPLATSCVLPDGRKLEFKYERPLKGADPSCVTFLVADREDAVRKFVVKFVERYGDVWPTHEAATGCGSRRMVVMDYVRGGAGMLDDIPRGVRDAVHRALDLLYENGMVHGDVRAPNIMIEDAEDADKALEDSMGSRTRIIDFDWAGNEGRVRYPPHLSKTGRVEGVENYSLITAKHDDAMTEFLQ</sequence>
<dbReference type="SUPFAM" id="SSF56112">
    <property type="entry name" value="Protein kinase-like (PK-like)"/>
    <property type="match status" value="1"/>
</dbReference>
<name>A0A165RT29_9APHY</name>
<keyword evidence="3" id="KW-1185">Reference proteome</keyword>
<dbReference type="AlphaFoldDB" id="A0A165RT29"/>
<organism evidence="2 3">
    <name type="scientific">Daedalea quercina L-15889</name>
    <dbReference type="NCBI Taxonomy" id="1314783"/>
    <lineage>
        <taxon>Eukaryota</taxon>
        <taxon>Fungi</taxon>
        <taxon>Dikarya</taxon>
        <taxon>Basidiomycota</taxon>
        <taxon>Agaricomycotina</taxon>
        <taxon>Agaricomycetes</taxon>
        <taxon>Polyporales</taxon>
        <taxon>Fomitopsis</taxon>
    </lineage>
</organism>
<dbReference type="OrthoDB" id="2803426at2759"/>
<evidence type="ECO:0000313" key="3">
    <source>
        <dbReference type="Proteomes" id="UP000076727"/>
    </source>
</evidence>
<accession>A0A165RT29</accession>
<feature type="transmembrane region" description="Helical" evidence="1">
    <location>
        <begin position="40"/>
        <end position="63"/>
    </location>
</feature>
<dbReference type="Proteomes" id="UP000076727">
    <property type="component" value="Unassembled WGS sequence"/>
</dbReference>
<dbReference type="EMBL" id="KV429047">
    <property type="protein sequence ID" value="KZT71125.1"/>
    <property type="molecule type" value="Genomic_DNA"/>
</dbReference>
<dbReference type="InterPro" id="IPR011009">
    <property type="entry name" value="Kinase-like_dom_sf"/>
</dbReference>
<keyword evidence="1" id="KW-0812">Transmembrane</keyword>
<evidence type="ECO:0000256" key="1">
    <source>
        <dbReference type="SAM" id="Phobius"/>
    </source>
</evidence>
<reference evidence="2 3" key="1">
    <citation type="journal article" date="2016" name="Mol. Biol. Evol.">
        <title>Comparative Genomics of Early-Diverging Mushroom-Forming Fungi Provides Insights into the Origins of Lignocellulose Decay Capabilities.</title>
        <authorList>
            <person name="Nagy L.G."/>
            <person name="Riley R."/>
            <person name="Tritt A."/>
            <person name="Adam C."/>
            <person name="Daum C."/>
            <person name="Floudas D."/>
            <person name="Sun H."/>
            <person name="Yadav J.S."/>
            <person name="Pangilinan J."/>
            <person name="Larsson K.H."/>
            <person name="Matsuura K."/>
            <person name="Barry K."/>
            <person name="Labutti K."/>
            <person name="Kuo R."/>
            <person name="Ohm R.A."/>
            <person name="Bhattacharya S.S."/>
            <person name="Shirouzu T."/>
            <person name="Yoshinaga Y."/>
            <person name="Martin F.M."/>
            <person name="Grigoriev I.V."/>
            <person name="Hibbett D.S."/>
        </authorList>
    </citation>
    <scope>NUCLEOTIDE SEQUENCE [LARGE SCALE GENOMIC DNA]</scope>
    <source>
        <strain evidence="2 3">L-15889</strain>
    </source>
</reference>
<gene>
    <name evidence="2" type="ORF">DAEQUDRAFT_810115</name>
</gene>